<dbReference type="GO" id="GO:0005524">
    <property type="term" value="F:ATP binding"/>
    <property type="evidence" value="ECO:0007669"/>
    <property type="project" value="UniProtKB-KW"/>
</dbReference>
<keyword evidence="5 10" id="KW-0418">Kinase</keyword>
<comment type="caution">
    <text evidence="10">The sequence shown here is derived from an EMBL/GenBank/DDBJ whole genome shotgun (WGS) entry which is preliminary data.</text>
</comment>
<evidence type="ECO:0000256" key="4">
    <source>
        <dbReference type="ARBA" id="ARBA00022741"/>
    </source>
</evidence>
<dbReference type="PROSITE" id="PS50011">
    <property type="entry name" value="PROTEIN_KINASE_DOM"/>
    <property type="match status" value="1"/>
</dbReference>
<dbReference type="AlphaFoldDB" id="A0A395NTG7"/>
<evidence type="ECO:0000313" key="11">
    <source>
        <dbReference type="Proteomes" id="UP000266272"/>
    </source>
</evidence>
<evidence type="ECO:0000256" key="7">
    <source>
        <dbReference type="ARBA" id="ARBA00047899"/>
    </source>
</evidence>
<dbReference type="OrthoDB" id="248923at2759"/>
<evidence type="ECO:0000256" key="8">
    <source>
        <dbReference type="ARBA" id="ARBA00048679"/>
    </source>
</evidence>
<dbReference type="EMBL" id="PXOA01000168">
    <property type="protein sequence ID" value="RFU79254.1"/>
    <property type="molecule type" value="Genomic_DNA"/>
</dbReference>
<evidence type="ECO:0000256" key="6">
    <source>
        <dbReference type="ARBA" id="ARBA00022840"/>
    </source>
</evidence>
<name>A0A395NTG7_TRIAR</name>
<dbReference type="Gene3D" id="3.30.200.20">
    <property type="entry name" value="Phosphorylase Kinase, domain 1"/>
    <property type="match status" value="1"/>
</dbReference>
<evidence type="ECO:0000256" key="2">
    <source>
        <dbReference type="ARBA" id="ARBA00022527"/>
    </source>
</evidence>
<evidence type="ECO:0000313" key="10">
    <source>
        <dbReference type="EMBL" id="RFU79254.1"/>
    </source>
</evidence>
<feature type="domain" description="Protein kinase" evidence="9">
    <location>
        <begin position="217"/>
        <end position="508"/>
    </location>
</feature>
<dbReference type="Pfam" id="PF00069">
    <property type="entry name" value="Pkinase"/>
    <property type="match status" value="1"/>
</dbReference>
<dbReference type="InterPro" id="IPR050660">
    <property type="entry name" value="NEK_Ser/Thr_kinase"/>
</dbReference>
<dbReference type="PROSITE" id="PS00108">
    <property type="entry name" value="PROTEIN_KINASE_ST"/>
    <property type="match status" value="1"/>
</dbReference>
<sequence length="515" mass="57671">MAAPTHSHGASQEPSLAQLLDGMLQVCKRLSIWAKDHAGSDEPLTNLACKEIHSLCSLIFLFNSQVAELGPDCKDNAQDDRPALSERILQTLTHCKKQLFVTLDLLELHGQAERHGQEGALNALYARKYIIDDAVYGGSQHHYGREESLIHLGLELKGFIAEFAQDPIGGPMTAGNAVQRFQHLEPRLTDFLSRATKHFSPRYVHNYKSLADTPYVVDAAGDVFSGSYGAVQKVNHKRSGESLAMKTFHGVYTNKQVKKILREVGILEVCNHKNIVRFVQAFRTDDNDQSIRVVMAPWAPYTLLGFLHSPDVKRKARCPWFQPNSPQSNRYIYRMMYELADAVEYLHNHEIKHKDLKPENILIHREASDRPTALITDVGVSKIYKPGASTNFKDSTYEYLAPEQHAMKESTFKSDVWQLGCCFGAILAVAERGQSGYEELQDSFIRDDADCQCSIALEYPSFKEALDAICMSSNSNTAQRKVYAIVLGMLELDPHQRPSIGLVKAALLKLPGVKN</sequence>
<keyword evidence="3" id="KW-0808">Transferase</keyword>
<dbReference type="PANTHER" id="PTHR43671">
    <property type="entry name" value="SERINE/THREONINE-PROTEIN KINASE NEK"/>
    <property type="match status" value="1"/>
</dbReference>
<proteinExistence type="predicted"/>
<comment type="catalytic activity">
    <reaction evidence="7">
        <text>L-threonyl-[protein] + ATP = O-phospho-L-threonyl-[protein] + ADP + H(+)</text>
        <dbReference type="Rhea" id="RHEA:46608"/>
        <dbReference type="Rhea" id="RHEA-COMP:11060"/>
        <dbReference type="Rhea" id="RHEA-COMP:11605"/>
        <dbReference type="ChEBI" id="CHEBI:15378"/>
        <dbReference type="ChEBI" id="CHEBI:30013"/>
        <dbReference type="ChEBI" id="CHEBI:30616"/>
        <dbReference type="ChEBI" id="CHEBI:61977"/>
        <dbReference type="ChEBI" id="CHEBI:456216"/>
        <dbReference type="EC" id="2.7.11.1"/>
    </reaction>
</comment>
<dbReference type="SMART" id="SM00220">
    <property type="entry name" value="S_TKc"/>
    <property type="match status" value="1"/>
</dbReference>
<dbReference type="EC" id="2.7.11.1" evidence="1"/>
<dbReference type="Gene3D" id="1.10.510.10">
    <property type="entry name" value="Transferase(Phosphotransferase) domain 1"/>
    <property type="match status" value="1"/>
</dbReference>
<keyword evidence="2" id="KW-0723">Serine/threonine-protein kinase</keyword>
<dbReference type="PANTHER" id="PTHR43671:SF98">
    <property type="entry name" value="SERINE_THREONINE-PROTEIN KINASE NEK11"/>
    <property type="match status" value="1"/>
</dbReference>
<evidence type="ECO:0000256" key="1">
    <source>
        <dbReference type="ARBA" id="ARBA00012513"/>
    </source>
</evidence>
<dbReference type="GO" id="GO:0005634">
    <property type="term" value="C:nucleus"/>
    <property type="evidence" value="ECO:0007669"/>
    <property type="project" value="TreeGrafter"/>
</dbReference>
<gene>
    <name evidence="10" type="ORF">TARUN_2966</name>
</gene>
<evidence type="ECO:0000256" key="5">
    <source>
        <dbReference type="ARBA" id="ARBA00022777"/>
    </source>
</evidence>
<evidence type="ECO:0000259" key="9">
    <source>
        <dbReference type="PROSITE" id="PS50011"/>
    </source>
</evidence>
<comment type="catalytic activity">
    <reaction evidence="8">
        <text>L-seryl-[protein] + ATP = O-phospho-L-seryl-[protein] + ADP + H(+)</text>
        <dbReference type="Rhea" id="RHEA:17989"/>
        <dbReference type="Rhea" id="RHEA-COMP:9863"/>
        <dbReference type="Rhea" id="RHEA-COMP:11604"/>
        <dbReference type="ChEBI" id="CHEBI:15378"/>
        <dbReference type="ChEBI" id="CHEBI:29999"/>
        <dbReference type="ChEBI" id="CHEBI:30616"/>
        <dbReference type="ChEBI" id="CHEBI:83421"/>
        <dbReference type="ChEBI" id="CHEBI:456216"/>
        <dbReference type="EC" id="2.7.11.1"/>
    </reaction>
</comment>
<dbReference type="GO" id="GO:0004674">
    <property type="term" value="F:protein serine/threonine kinase activity"/>
    <property type="evidence" value="ECO:0007669"/>
    <property type="project" value="UniProtKB-KW"/>
</dbReference>
<dbReference type="InterPro" id="IPR008271">
    <property type="entry name" value="Ser/Thr_kinase_AS"/>
</dbReference>
<dbReference type="InterPro" id="IPR011009">
    <property type="entry name" value="Kinase-like_dom_sf"/>
</dbReference>
<dbReference type="InterPro" id="IPR000719">
    <property type="entry name" value="Prot_kinase_dom"/>
</dbReference>
<evidence type="ECO:0000256" key="3">
    <source>
        <dbReference type="ARBA" id="ARBA00022679"/>
    </source>
</evidence>
<keyword evidence="4" id="KW-0547">Nucleotide-binding</keyword>
<reference evidence="10 11" key="1">
    <citation type="journal article" date="2018" name="PLoS Pathog.">
        <title>Evolution of structural diversity of trichothecenes, a family of toxins produced by plant pathogenic and entomopathogenic fungi.</title>
        <authorList>
            <person name="Proctor R.H."/>
            <person name="McCormick S.P."/>
            <person name="Kim H.S."/>
            <person name="Cardoza R.E."/>
            <person name="Stanley A.M."/>
            <person name="Lindo L."/>
            <person name="Kelly A."/>
            <person name="Brown D.W."/>
            <person name="Lee T."/>
            <person name="Vaughan M.M."/>
            <person name="Alexander N.J."/>
            <person name="Busman M."/>
            <person name="Gutierrez S."/>
        </authorList>
    </citation>
    <scope>NUCLEOTIDE SEQUENCE [LARGE SCALE GENOMIC DNA]</scope>
    <source>
        <strain evidence="10 11">IBT 40837</strain>
    </source>
</reference>
<organism evidence="10 11">
    <name type="scientific">Trichoderma arundinaceum</name>
    <dbReference type="NCBI Taxonomy" id="490622"/>
    <lineage>
        <taxon>Eukaryota</taxon>
        <taxon>Fungi</taxon>
        <taxon>Dikarya</taxon>
        <taxon>Ascomycota</taxon>
        <taxon>Pezizomycotina</taxon>
        <taxon>Sordariomycetes</taxon>
        <taxon>Hypocreomycetidae</taxon>
        <taxon>Hypocreales</taxon>
        <taxon>Hypocreaceae</taxon>
        <taxon>Trichoderma</taxon>
    </lineage>
</organism>
<dbReference type="Proteomes" id="UP000266272">
    <property type="component" value="Unassembled WGS sequence"/>
</dbReference>
<dbReference type="CDD" id="cd00180">
    <property type="entry name" value="PKc"/>
    <property type="match status" value="1"/>
</dbReference>
<accession>A0A395NTG7</accession>
<keyword evidence="6" id="KW-0067">ATP-binding</keyword>
<protein>
    <recommendedName>
        <fullName evidence="1">non-specific serine/threonine protein kinase</fullName>
        <ecNumber evidence="1">2.7.11.1</ecNumber>
    </recommendedName>
</protein>
<dbReference type="SUPFAM" id="SSF56112">
    <property type="entry name" value="Protein kinase-like (PK-like)"/>
    <property type="match status" value="1"/>
</dbReference>
<keyword evidence="11" id="KW-1185">Reference proteome</keyword>